<gene>
    <name evidence="3" type="ORF">AsAng_0039450</name>
</gene>
<evidence type="ECO:0000259" key="2">
    <source>
        <dbReference type="Pfam" id="PF18962"/>
    </source>
</evidence>
<dbReference type="EMBL" id="AP026867">
    <property type="protein sequence ID" value="BDS13216.1"/>
    <property type="molecule type" value="Genomic_DNA"/>
</dbReference>
<reference evidence="3" key="1">
    <citation type="submission" date="2022-09" db="EMBL/GenBank/DDBJ databases">
        <title>Aureispira anguillicida sp. nov., isolated from Leptocephalus of Japanese eel Anguilla japonica.</title>
        <authorList>
            <person name="Yuasa K."/>
            <person name="Mekata T."/>
            <person name="Ikunari K."/>
        </authorList>
    </citation>
    <scope>NUCLEOTIDE SEQUENCE</scope>
    <source>
        <strain evidence="3">EL160426</strain>
    </source>
</reference>
<dbReference type="InterPro" id="IPR013783">
    <property type="entry name" value="Ig-like_fold"/>
</dbReference>
<dbReference type="GO" id="GO:0016020">
    <property type="term" value="C:membrane"/>
    <property type="evidence" value="ECO:0007669"/>
    <property type="project" value="InterPro"/>
</dbReference>
<dbReference type="InterPro" id="IPR015919">
    <property type="entry name" value="Cadherin-like_sf"/>
</dbReference>
<dbReference type="AlphaFoldDB" id="A0A915YHS9"/>
<protein>
    <submittedName>
        <fullName evidence="3">T9SS type A sorting domain-containing protein</fullName>
    </submittedName>
</protein>
<feature type="domain" description="Secretion system C-terminal sorting" evidence="2">
    <location>
        <begin position="1050"/>
        <end position="1125"/>
    </location>
</feature>
<dbReference type="Gene3D" id="2.60.40.740">
    <property type="match status" value="2"/>
</dbReference>
<name>A0A915YHS9_9BACT</name>
<dbReference type="GO" id="GO:0005509">
    <property type="term" value="F:calcium ion binding"/>
    <property type="evidence" value="ECO:0007669"/>
    <property type="project" value="InterPro"/>
</dbReference>
<dbReference type="NCBIfam" id="TIGR04183">
    <property type="entry name" value="Por_Secre_tail"/>
    <property type="match status" value="1"/>
</dbReference>
<dbReference type="Gene3D" id="2.60.40.10">
    <property type="entry name" value="Immunoglobulins"/>
    <property type="match status" value="1"/>
</dbReference>
<proteinExistence type="predicted"/>
<dbReference type="Proteomes" id="UP001060919">
    <property type="component" value="Chromosome"/>
</dbReference>
<accession>A0A915YHS9</accession>
<dbReference type="KEGG" id="aup:AsAng_0039450"/>
<evidence type="ECO:0000313" key="3">
    <source>
        <dbReference type="EMBL" id="BDS13216.1"/>
    </source>
</evidence>
<dbReference type="InterPro" id="IPR026444">
    <property type="entry name" value="Secre_tail"/>
</dbReference>
<evidence type="ECO:0000313" key="4">
    <source>
        <dbReference type="Proteomes" id="UP001060919"/>
    </source>
</evidence>
<feature type="signal peptide" evidence="1">
    <location>
        <begin position="1"/>
        <end position="28"/>
    </location>
</feature>
<feature type="chain" id="PRO_5037617691" evidence="1">
    <location>
        <begin position="29"/>
        <end position="1127"/>
    </location>
</feature>
<keyword evidence="1" id="KW-0732">Signal</keyword>
<sequence>MFKKTSKKILQLLCCWGVLMLLSPRANATHSMGLDLTYKCIGNNQYEINLTFYRDCNGISAPSSPRVSWAAACGSGTLTLQKVSMQEITPSCQGIVGTACNGGNGIYGIEEHKYQTILTLPTGCTNITLSHSTCCRNNAITTLNSPGNERIYVEAQISDATLCNNSPVFTNNPVPFGCIGQPVFYNHGASDADGDNLVYSLVSCLDGANTPVNYGAGFSAATPLATTNGVTIDPATGAISFTPSMAQVGVICVAVQEYRNGVMIGEIVRDIQFTAIPCSNNVPTLSGIDNTTDYSTTATVGTQLCFNMNSNDVDANQSTSLTWNNAIAGATFSSAGAPHAVGTFCWTPTAADVGTHSFTVTVLDDYCPIVGQNTYTFTIDVQPVVCDSIDVTVVSTTDLTCSNNDGVAVLSASNGVAPYTYQLVNWTTGDFFSNTTGTFTTLTAGTYNVWVADANGCTPACSGHTFVIGGNVTPLTITSTTTDVSCSSNSLNTVDSTNSDGSLTITATGGTPPYLYSIDGSNFQSSNTFTNLAAGVYTSIVIDANGCSQMVVDTVGEPDPISIGVASVTAATCGQANGSITLTATGGTPGFLYYINGQSQSSPTFTGLAAGTYTFSVCDINYCVYDTTIVIPGTPALVAAGSATNVSCHGSCDGTATATVVSGGSGTASIVWDNGMTGATIGNLCAGTYTAIVTNADGCADTVTVVVTEPTAIAASSTSTDVSCSSNSTNTVDPTNSDGSITVTATGGTTPYTYSIDGVNFQSTGSFTNLGSGVYSVTVTDANGCTQTVVDTVNEPDLISIGVASITAATCGLADGSITLTATGGTPGFLYYINGQSQSSPTFTGLAAGTYTFSVCDINYCVYDTTIVIPGTVGFVASATSTSPLCSGDCNGTASVTTSDNSNTYTIAWDNGMTGATIGNLCAGTYTAIVTNADGCADTVSVTVTEPAPISVNLASSTDETCNGNDGTATLAVTGGTAPYVIDLANFSTATTYSNGTGVFTGLNAGQHIVNVTDANGCGVNCATNFVLNGCGMNPLAPTSPLALAPMLSVYPNPASSLVQVRYQTSEKAVSLSILDNNGKPVYNRGNLNAEGSLEVMVNGWSSSTYFVVLKGANGELIKTQKLIITD</sequence>
<dbReference type="InterPro" id="IPR025667">
    <property type="entry name" value="SprB_repeat"/>
</dbReference>
<evidence type="ECO:0000256" key="1">
    <source>
        <dbReference type="SAM" id="SignalP"/>
    </source>
</evidence>
<organism evidence="3 4">
    <name type="scientific">Aureispira anguillae</name>
    <dbReference type="NCBI Taxonomy" id="2864201"/>
    <lineage>
        <taxon>Bacteria</taxon>
        <taxon>Pseudomonadati</taxon>
        <taxon>Bacteroidota</taxon>
        <taxon>Saprospiria</taxon>
        <taxon>Saprospirales</taxon>
        <taxon>Saprospiraceae</taxon>
        <taxon>Aureispira</taxon>
    </lineage>
</organism>
<dbReference type="Pfam" id="PF13573">
    <property type="entry name" value="SprB"/>
    <property type="match status" value="7"/>
</dbReference>
<keyword evidence="4" id="KW-1185">Reference proteome</keyword>
<dbReference type="SUPFAM" id="SSF49313">
    <property type="entry name" value="Cadherin-like"/>
    <property type="match status" value="1"/>
</dbReference>
<dbReference type="Pfam" id="PF18962">
    <property type="entry name" value="Por_Secre_tail"/>
    <property type="match status" value="1"/>
</dbReference>